<evidence type="ECO:0000313" key="2">
    <source>
        <dbReference type="EMBL" id="CAE7526499.1"/>
    </source>
</evidence>
<comment type="caution">
    <text evidence="2">The sequence shown here is derived from an EMBL/GenBank/DDBJ whole genome shotgun (WGS) entry which is preliminary data.</text>
</comment>
<dbReference type="OrthoDB" id="433038at2759"/>
<evidence type="ECO:0000256" key="1">
    <source>
        <dbReference type="SAM" id="MobiDB-lite"/>
    </source>
</evidence>
<organism evidence="2 3">
    <name type="scientific">Symbiodinium natans</name>
    <dbReference type="NCBI Taxonomy" id="878477"/>
    <lineage>
        <taxon>Eukaryota</taxon>
        <taxon>Sar</taxon>
        <taxon>Alveolata</taxon>
        <taxon>Dinophyceae</taxon>
        <taxon>Suessiales</taxon>
        <taxon>Symbiodiniaceae</taxon>
        <taxon>Symbiodinium</taxon>
    </lineage>
</organism>
<protein>
    <submittedName>
        <fullName evidence="2">Uncharacterized protein</fullName>
    </submittedName>
</protein>
<name>A0A812TH22_9DINO</name>
<keyword evidence="3" id="KW-1185">Reference proteome</keyword>
<accession>A0A812TH22</accession>
<evidence type="ECO:0000313" key="3">
    <source>
        <dbReference type="Proteomes" id="UP000604046"/>
    </source>
</evidence>
<dbReference type="EMBL" id="CAJNDS010002562">
    <property type="protein sequence ID" value="CAE7526499.1"/>
    <property type="molecule type" value="Genomic_DNA"/>
</dbReference>
<proteinExistence type="predicted"/>
<dbReference type="Proteomes" id="UP000604046">
    <property type="component" value="Unassembled WGS sequence"/>
</dbReference>
<feature type="region of interest" description="Disordered" evidence="1">
    <location>
        <begin position="302"/>
        <end position="327"/>
    </location>
</feature>
<gene>
    <name evidence="2" type="ORF">SNAT2548_LOCUS29473</name>
</gene>
<dbReference type="AlphaFoldDB" id="A0A812TH22"/>
<reference evidence="2" key="1">
    <citation type="submission" date="2021-02" db="EMBL/GenBank/DDBJ databases">
        <authorList>
            <person name="Dougan E. K."/>
            <person name="Rhodes N."/>
            <person name="Thang M."/>
            <person name="Chan C."/>
        </authorList>
    </citation>
    <scope>NUCLEOTIDE SEQUENCE</scope>
</reference>
<sequence>MSRNGSGFHWELPFVSVADFPADKIVQVLSDQKAATAALMAENIKSKDLKKWLGQTVKVVEVDKKGVKCQQEPAIGRKDLVSRNLCGIYHAVHRRMDAQSKLHVHVFCLEASEGAEICCSEARTGSELVLMQSGANGLFWCTLPVSASFENMPQKLTFTLNKDKRMGVMESLESFFRGRNDHGNLLQSDVDVSRHTEPGDSHFFGHVAFEGASGETLSGVLDDFAQLCKQMRAAPNLGDYLELLTGPTCPSQAVLAFCAVGRLVRLPDAGFFGRGELVMVESLGLIHKLRAAIPAAPLLKAPESPSRAESLNPPNRGRESKAPRRMQATVAQVKLGCSKW</sequence>